<sequence length="94" mass="10120">MKLVLVACGTALATSTVVARKIETIAKEHGIECRTIQAKAADAFKKSQELHPDAIVCTCQLDGESDIPIINGRAFLTGINIQSTIDQLVEILKK</sequence>
<evidence type="ECO:0000313" key="3">
    <source>
        <dbReference type="EMBL" id="KNZ42547.1"/>
    </source>
</evidence>
<comment type="caution">
    <text evidence="3">The sequence shown here is derived from an EMBL/GenBank/DDBJ whole genome shotgun (WGS) entry which is preliminary data.</text>
</comment>
<protein>
    <submittedName>
        <fullName evidence="3">PTS galactitol transporter subunit IIB</fullName>
    </submittedName>
</protein>
<keyword evidence="4" id="KW-1185">Reference proteome</keyword>
<dbReference type="RefSeq" id="WP_050739302.1">
    <property type="nucleotide sequence ID" value="NZ_LGYO01000011.1"/>
</dbReference>
<dbReference type="SUPFAM" id="SSF52794">
    <property type="entry name" value="PTS system IIB component-like"/>
    <property type="match status" value="1"/>
</dbReference>
<accession>A0A0L6U2H4</accession>
<dbReference type="Pfam" id="PF02302">
    <property type="entry name" value="PTS_IIB"/>
    <property type="match status" value="1"/>
</dbReference>
<evidence type="ECO:0000256" key="1">
    <source>
        <dbReference type="ARBA" id="ARBA00022679"/>
    </source>
</evidence>
<keyword evidence="1" id="KW-0808">Transferase</keyword>
<dbReference type="EMBL" id="LGYO01000011">
    <property type="protein sequence ID" value="KNZ42547.1"/>
    <property type="molecule type" value="Genomic_DNA"/>
</dbReference>
<feature type="domain" description="PTS EIIB type-2" evidence="2">
    <location>
        <begin position="1"/>
        <end position="94"/>
    </location>
</feature>
<organism evidence="3 4">
    <name type="scientific">Acetobacterium bakii</name>
    <dbReference type="NCBI Taxonomy" id="52689"/>
    <lineage>
        <taxon>Bacteria</taxon>
        <taxon>Bacillati</taxon>
        <taxon>Bacillota</taxon>
        <taxon>Clostridia</taxon>
        <taxon>Eubacteriales</taxon>
        <taxon>Eubacteriaceae</taxon>
        <taxon>Acetobacterium</taxon>
    </lineage>
</organism>
<proteinExistence type="predicted"/>
<dbReference type="InterPro" id="IPR003501">
    <property type="entry name" value="PTS_EIIB_2/3"/>
</dbReference>
<dbReference type="PROSITE" id="PS51099">
    <property type="entry name" value="PTS_EIIB_TYPE_2"/>
    <property type="match status" value="1"/>
</dbReference>
<dbReference type="AlphaFoldDB" id="A0A0L6U2H4"/>
<dbReference type="Proteomes" id="UP000036873">
    <property type="component" value="Unassembled WGS sequence"/>
</dbReference>
<dbReference type="GO" id="GO:0009401">
    <property type="term" value="P:phosphoenolpyruvate-dependent sugar phosphotransferase system"/>
    <property type="evidence" value="ECO:0007669"/>
    <property type="project" value="InterPro"/>
</dbReference>
<reference evidence="4" key="1">
    <citation type="submission" date="2015-07" db="EMBL/GenBank/DDBJ databases">
        <title>Draft genome sequence of Acetobacterium bakii DSM 8293, a potential psychrophilic chemical producer through syngas fermentation.</title>
        <authorList>
            <person name="Song Y."/>
            <person name="Hwang S."/>
            <person name="Cho B.-K."/>
        </authorList>
    </citation>
    <scope>NUCLEOTIDE SEQUENCE [LARGE SCALE GENOMIC DNA]</scope>
    <source>
        <strain evidence="4">DSM 8239</strain>
    </source>
</reference>
<dbReference type="STRING" id="52689.AKG39_05165"/>
<gene>
    <name evidence="3" type="ORF">AKG39_05165</name>
</gene>
<dbReference type="GO" id="GO:0008982">
    <property type="term" value="F:protein-N(PI)-phosphohistidine-sugar phosphotransferase activity"/>
    <property type="evidence" value="ECO:0007669"/>
    <property type="project" value="InterPro"/>
</dbReference>
<evidence type="ECO:0000313" key="4">
    <source>
        <dbReference type="Proteomes" id="UP000036873"/>
    </source>
</evidence>
<dbReference type="OrthoDB" id="6505030at2"/>
<dbReference type="InterPro" id="IPR036095">
    <property type="entry name" value="PTS_EIIB-like_sf"/>
</dbReference>
<dbReference type="InterPro" id="IPR013011">
    <property type="entry name" value="PTS_EIIB_2"/>
</dbReference>
<dbReference type="Gene3D" id="3.40.50.2300">
    <property type="match status" value="1"/>
</dbReference>
<name>A0A0L6U2H4_9FIRM</name>
<dbReference type="CDD" id="cd05566">
    <property type="entry name" value="PTS_IIB_galactitol"/>
    <property type="match status" value="1"/>
</dbReference>
<evidence type="ECO:0000259" key="2">
    <source>
        <dbReference type="PROSITE" id="PS51099"/>
    </source>
</evidence>